<gene>
    <name evidence="1" type="ORF">SAMN05421795_105198</name>
</gene>
<evidence type="ECO:0000313" key="2">
    <source>
        <dbReference type="Proteomes" id="UP000186098"/>
    </source>
</evidence>
<organism evidence="1 2">
    <name type="scientific">Phaeovulum vinaykumarii</name>
    <dbReference type="NCBI Taxonomy" id="407234"/>
    <lineage>
        <taxon>Bacteria</taxon>
        <taxon>Pseudomonadati</taxon>
        <taxon>Pseudomonadota</taxon>
        <taxon>Alphaproteobacteria</taxon>
        <taxon>Rhodobacterales</taxon>
        <taxon>Paracoccaceae</taxon>
        <taxon>Phaeovulum</taxon>
    </lineage>
</organism>
<name>A0A1N7M4X6_9RHOB</name>
<proteinExistence type="predicted"/>
<reference evidence="2" key="1">
    <citation type="submission" date="2017-01" db="EMBL/GenBank/DDBJ databases">
        <authorList>
            <person name="Varghese N."/>
            <person name="Submissions S."/>
        </authorList>
    </citation>
    <scope>NUCLEOTIDE SEQUENCE [LARGE SCALE GENOMIC DNA]</scope>
    <source>
        <strain evidence="2">DSM 18714</strain>
    </source>
</reference>
<accession>A0A1N7M4X6</accession>
<dbReference type="AlphaFoldDB" id="A0A1N7M4X6"/>
<dbReference type="RefSeq" id="WP_076366254.1">
    <property type="nucleotide sequence ID" value="NZ_FTOM01000005.1"/>
</dbReference>
<keyword evidence="2" id="KW-1185">Reference proteome</keyword>
<dbReference type="STRING" id="407234.SAMN05421795_105198"/>
<sequence>MITLAQLRTADPRDLVDPLSYALPALIRTARLALESHPGNEEAAVSVALVLELAEGLSHAHRGWHRDDAARGLRHPQSLGVSMAPAGWGGMLSG</sequence>
<dbReference type="OrthoDB" id="7876846at2"/>
<dbReference type="EMBL" id="FTOM01000005">
    <property type="protein sequence ID" value="SIS81138.1"/>
    <property type="molecule type" value="Genomic_DNA"/>
</dbReference>
<dbReference type="Proteomes" id="UP000186098">
    <property type="component" value="Unassembled WGS sequence"/>
</dbReference>
<protein>
    <submittedName>
        <fullName evidence="1">Uncharacterized protein</fullName>
    </submittedName>
</protein>
<evidence type="ECO:0000313" key="1">
    <source>
        <dbReference type="EMBL" id="SIS81138.1"/>
    </source>
</evidence>